<dbReference type="AlphaFoldDB" id="A0ABC9GTV4"/>
<protein>
    <recommendedName>
        <fullName evidence="1">DUF1618 domain-containing protein</fullName>
    </recommendedName>
</protein>
<dbReference type="Pfam" id="PF07762">
    <property type="entry name" value="DUF1618"/>
    <property type="match status" value="1"/>
</dbReference>
<organism evidence="2 3">
    <name type="scientific">Urochloa decumbens</name>
    <dbReference type="NCBI Taxonomy" id="240449"/>
    <lineage>
        <taxon>Eukaryota</taxon>
        <taxon>Viridiplantae</taxon>
        <taxon>Streptophyta</taxon>
        <taxon>Embryophyta</taxon>
        <taxon>Tracheophyta</taxon>
        <taxon>Spermatophyta</taxon>
        <taxon>Magnoliopsida</taxon>
        <taxon>Liliopsida</taxon>
        <taxon>Poales</taxon>
        <taxon>Poaceae</taxon>
        <taxon>PACMAD clade</taxon>
        <taxon>Panicoideae</taxon>
        <taxon>Panicodae</taxon>
        <taxon>Paniceae</taxon>
        <taxon>Melinidinae</taxon>
        <taxon>Urochloa</taxon>
    </lineage>
</organism>
<evidence type="ECO:0000313" key="2">
    <source>
        <dbReference type="EMBL" id="CAM0145835.1"/>
    </source>
</evidence>
<evidence type="ECO:0000313" key="3">
    <source>
        <dbReference type="Proteomes" id="UP001497457"/>
    </source>
</evidence>
<dbReference type="PANTHER" id="PTHR33074:SF128">
    <property type="entry name" value="EXPRESSED PROTEIN"/>
    <property type="match status" value="1"/>
</dbReference>
<feature type="domain" description="DUF1618" evidence="1">
    <location>
        <begin position="125"/>
        <end position="268"/>
    </location>
</feature>
<comment type="caution">
    <text evidence="2">The sequence shown here is derived from an EMBL/GenBank/DDBJ whole genome shotgun (WGS) entry which is preliminary data.</text>
</comment>
<evidence type="ECO:0000259" key="1">
    <source>
        <dbReference type="Pfam" id="PF07762"/>
    </source>
</evidence>
<dbReference type="EMBL" id="CAXIPR030000356">
    <property type="protein sequence ID" value="CAM0145835.1"/>
    <property type="molecule type" value="Genomic_DNA"/>
</dbReference>
<dbReference type="InterPro" id="IPR011676">
    <property type="entry name" value="DUF1618"/>
</dbReference>
<sequence length="332" mass="37428">MSAAALPASWVLLEPFVFRRDDDDDSFPDETKAPVRASGTTSWGAPFTIAFSLADPPRISRLYAQLPASADSSPGDHDQLVGGGGRWKNMRLDILCSDTDNPDDDDLLYFWDTDAVVPFRQWLCWIDYYRGILFCDVFRDPTPTVSFLRLPLDEFPSDNIRINTRSSFYRGVSVVNHGRELKFVNVARHDGIPIGALKPGTGFTITCHTLLLVSEDGGGGGGGGGGMEWEEDYRVTSDELWDANPPEHLPRDILMYPQVDIDRPHVVHFLYIEWGYAKKKMWVVSIDMSTKVVESFSLYINGWEGLLLHADDRDLIEHKSLAYMMMKIDNLT</sequence>
<keyword evidence="3" id="KW-1185">Reference proteome</keyword>
<dbReference type="Proteomes" id="UP001497457">
    <property type="component" value="Unassembled WGS sequence"/>
</dbReference>
<dbReference type="PANTHER" id="PTHR33074">
    <property type="entry name" value="EXPRESSED PROTEIN-RELATED"/>
    <property type="match status" value="1"/>
</dbReference>
<name>A0ABC9GTV4_9POAL</name>
<reference evidence="2 3" key="1">
    <citation type="submission" date="2024-10" db="EMBL/GenBank/DDBJ databases">
        <authorList>
            <person name="Ryan C."/>
        </authorList>
    </citation>
    <scope>NUCLEOTIDE SEQUENCE [LARGE SCALE GENOMIC DNA]</scope>
</reference>
<accession>A0ABC9GTV4</accession>
<proteinExistence type="predicted"/>
<gene>
    <name evidence="2" type="ORF">URODEC1_LOCUS119496</name>
</gene>